<dbReference type="AlphaFoldDB" id="A0A811PBC6"/>
<name>A0A811PBC6_9POAL</name>
<accession>A0A811PBC6</accession>
<keyword evidence="2" id="KW-1185">Reference proteome</keyword>
<dbReference type="Proteomes" id="UP000604825">
    <property type="component" value="Unassembled WGS sequence"/>
</dbReference>
<proteinExistence type="predicted"/>
<protein>
    <submittedName>
        <fullName evidence="1">Uncharacterized protein</fullName>
    </submittedName>
</protein>
<evidence type="ECO:0000313" key="2">
    <source>
        <dbReference type="Proteomes" id="UP000604825"/>
    </source>
</evidence>
<dbReference type="EMBL" id="CAJGYO010000006">
    <property type="protein sequence ID" value="CAD6238158.1"/>
    <property type="molecule type" value="Genomic_DNA"/>
</dbReference>
<gene>
    <name evidence="1" type="ORF">NCGR_LOCUS25464</name>
</gene>
<organism evidence="1 2">
    <name type="scientific">Miscanthus lutarioriparius</name>
    <dbReference type="NCBI Taxonomy" id="422564"/>
    <lineage>
        <taxon>Eukaryota</taxon>
        <taxon>Viridiplantae</taxon>
        <taxon>Streptophyta</taxon>
        <taxon>Embryophyta</taxon>
        <taxon>Tracheophyta</taxon>
        <taxon>Spermatophyta</taxon>
        <taxon>Magnoliopsida</taxon>
        <taxon>Liliopsida</taxon>
        <taxon>Poales</taxon>
        <taxon>Poaceae</taxon>
        <taxon>PACMAD clade</taxon>
        <taxon>Panicoideae</taxon>
        <taxon>Andropogonodae</taxon>
        <taxon>Andropogoneae</taxon>
        <taxon>Saccharinae</taxon>
        <taxon>Miscanthus</taxon>
    </lineage>
</organism>
<sequence length="99" mass="11537">MRLRVDRVKDVNAQKLLKEFENIGFKEGESIDDFGMRITNLVTNLKTLEETVDDTRVVKKFLHVVPPRFTQVVVSIEMFYDLKVMTVEELVGHLRAVEE</sequence>
<evidence type="ECO:0000313" key="1">
    <source>
        <dbReference type="EMBL" id="CAD6238158.1"/>
    </source>
</evidence>
<dbReference type="OrthoDB" id="781829at2759"/>
<dbReference type="Pfam" id="PF14223">
    <property type="entry name" value="Retrotran_gag_2"/>
    <property type="match status" value="1"/>
</dbReference>
<dbReference type="PANTHER" id="PTHR35317">
    <property type="entry name" value="OS04G0629600 PROTEIN"/>
    <property type="match status" value="1"/>
</dbReference>
<dbReference type="PANTHER" id="PTHR35317:SF38">
    <property type="entry name" value="RNA-DIRECTED DNA POLYMERASE"/>
    <property type="match status" value="1"/>
</dbReference>
<comment type="caution">
    <text evidence="1">The sequence shown here is derived from an EMBL/GenBank/DDBJ whole genome shotgun (WGS) entry which is preliminary data.</text>
</comment>
<reference evidence="1" key="1">
    <citation type="submission" date="2020-10" db="EMBL/GenBank/DDBJ databases">
        <authorList>
            <person name="Han B."/>
            <person name="Lu T."/>
            <person name="Zhao Q."/>
            <person name="Huang X."/>
            <person name="Zhao Y."/>
        </authorList>
    </citation>
    <scope>NUCLEOTIDE SEQUENCE</scope>
</reference>